<dbReference type="Proteomes" id="UP000887159">
    <property type="component" value="Unassembled WGS sequence"/>
</dbReference>
<evidence type="ECO:0000313" key="1">
    <source>
        <dbReference type="EMBL" id="GFX97170.1"/>
    </source>
</evidence>
<reference evidence="1" key="1">
    <citation type="submission" date="2020-08" db="EMBL/GenBank/DDBJ databases">
        <title>Multicomponent nature underlies the extraordinary mechanical properties of spider dragline silk.</title>
        <authorList>
            <person name="Kono N."/>
            <person name="Nakamura H."/>
            <person name="Mori M."/>
            <person name="Yoshida Y."/>
            <person name="Ohtoshi R."/>
            <person name="Malay A.D."/>
            <person name="Moran D.A.P."/>
            <person name="Tomita M."/>
            <person name="Numata K."/>
            <person name="Arakawa K."/>
        </authorList>
    </citation>
    <scope>NUCLEOTIDE SEQUENCE</scope>
</reference>
<evidence type="ECO:0000313" key="2">
    <source>
        <dbReference type="Proteomes" id="UP000887159"/>
    </source>
</evidence>
<gene>
    <name evidence="1" type="ORF">TNCV_556601</name>
</gene>
<name>A0A8X6RVE0_TRICX</name>
<dbReference type="AlphaFoldDB" id="A0A8X6RVE0"/>
<protein>
    <submittedName>
        <fullName evidence="1">Uncharacterized protein</fullName>
    </submittedName>
</protein>
<sequence>MATGSYLTPNHSRSQSEIKGDLHICSKQFCCEENSMATSGQLSLQCIMGVFLQGSPRISSYKHSQYLGIPYYPTTS</sequence>
<keyword evidence="2" id="KW-1185">Reference proteome</keyword>
<organism evidence="1 2">
    <name type="scientific">Trichonephila clavipes</name>
    <name type="common">Golden silk orbweaver</name>
    <name type="synonym">Nephila clavipes</name>
    <dbReference type="NCBI Taxonomy" id="2585209"/>
    <lineage>
        <taxon>Eukaryota</taxon>
        <taxon>Metazoa</taxon>
        <taxon>Ecdysozoa</taxon>
        <taxon>Arthropoda</taxon>
        <taxon>Chelicerata</taxon>
        <taxon>Arachnida</taxon>
        <taxon>Araneae</taxon>
        <taxon>Araneomorphae</taxon>
        <taxon>Entelegynae</taxon>
        <taxon>Araneoidea</taxon>
        <taxon>Nephilidae</taxon>
        <taxon>Trichonephila</taxon>
    </lineage>
</organism>
<dbReference type="EMBL" id="BMAU01021196">
    <property type="protein sequence ID" value="GFX97170.1"/>
    <property type="molecule type" value="Genomic_DNA"/>
</dbReference>
<proteinExistence type="predicted"/>
<accession>A0A8X6RVE0</accession>
<comment type="caution">
    <text evidence="1">The sequence shown here is derived from an EMBL/GenBank/DDBJ whole genome shotgun (WGS) entry which is preliminary data.</text>
</comment>